<dbReference type="PROSITE" id="PS01047">
    <property type="entry name" value="HMA_1"/>
    <property type="match status" value="1"/>
</dbReference>
<dbReference type="InterPro" id="IPR027256">
    <property type="entry name" value="P-typ_ATPase_IB"/>
</dbReference>
<dbReference type="PROSITE" id="PS50846">
    <property type="entry name" value="HMA_2"/>
    <property type="match status" value="3"/>
</dbReference>
<proteinExistence type="inferred from homology"/>
<dbReference type="InterPro" id="IPR001757">
    <property type="entry name" value="P_typ_ATPase"/>
</dbReference>
<evidence type="ECO:0000256" key="1">
    <source>
        <dbReference type="ARBA" id="ARBA00004370"/>
    </source>
</evidence>
<dbReference type="Gene3D" id="3.30.70.100">
    <property type="match status" value="3"/>
</dbReference>
<keyword evidence="8 12" id="KW-1133">Transmembrane helix</keyword>
<dbReference type="Proteomes" id="UP001497444">
    <property type="component" value="Chromosome 14"/>
</dbReference>
<keyword evidence="5 12" id="KW-0479">Metal-binding</keyword>
<dbReference type="NCBIfam" id="TIGR01494">
    <property type="entry name" value="ATPase_P-type"/>
    <property type="match status" value="1"/>
</dbReference>
<keyword evidence="6" id="KW-0677">Repeat</keyword>
<evidence type="ECO:0000256" key="9">
    <source>
        <dbReference type="ARBA" id="ARBA00023008"/>
    </source>
</evidence>
<dbReference type="InterPro" id="IPR006122">
    <property type="entry name" value="HMA_Cu_ion-bd"/>
</dbReference>
<reference evidence="14" key="1">
    <citation type="submission" date="2024-02" db="EMBL/GenBank/DDBJ databases">
        <authorList>
            <consortium name="ELIXIR-Norway"/>
            <consortium name="Elixir Norway"/>
        </authorList>
    </citation>
    <scope>NUCLEOTIDE SEQUENCE</scope>
</reference>
<name>A0ABP0W5Z9_9BRYO</name>
<dbReference type="SFLD" id="SFLDF00027">
    <property type="entry name" value="p-type_atpase"/>
    <property type="match status" value="1"/>
</dbReference>
<feature type="transmembrane region" description="Helical" evidence="12">
    <location>
        <begin position="375"/>
        <end position="394"/>
    </location>
</feature>
<evidence type="ECO:0000256" key="2">
    <source>
        <dbReference type="ARBA" id="ARBA00006024"/>
    </source>
</evidence>
<feature type="transmembrane region" description="Helical" evidence="12">
    <location>
        <begin position="304"/>
        <end position="325"/>
    </location>
</feature>
<dbReference type="InterPro" id="IPR006121">
    <property type="entry name" value="HMA_dom"/>
</dbReference>
<accession>A0ABP0W5Z9</accession>
<dbReference type="InterPro" id="IPR023299">
    <property type="entry name" value="ATPase_P-typ_cyto_dom_N"/>
</dbReference>
<evidence type="ECO:0000256" key="4">
    <source>
        <dbReference type="ARBA" id="ARBA00022692"/>
    </source>
</evidence>
<dbReference type="SUPFAM" id="SSF55008">
    <property type="entry name" value="HMA, heavy metal-associated domain"/>
    <property type="match status" value="3"/>
</dbReference>
<comment type="subcellular location">
    <subcellularLocation>
        <location evidence="1 12">Membrane</location>
    </subcellularLocation>
</comment>
<keyword evidence="12" id="KW-0067">ATP-binding</keyword>
<sequence>MVAVAVDMEIPRNDNRLSLPGVVAVAENLALLPSPRYPSMPRFAATRQSHSDIDATEIRSATFKVEGMVCAACAGSVEKAVKRLPGIQDATVALLRNRVQVLYRPAFVEDTTICEAIEDAGFDASIIAEEGDSSGIIIGRFQIEGMTSTSCSDSIEAALNQVPGVKRASVALITEESEVEYDSRLITHLQLMSVITNLGFKVELISAGEERNKVWLELQGLNSQSSTQLIKTSLEALPGVTTVGMDTDGSMVEVAYDPNKTGPRYFIEAIAQTGPPGLYTAKLSAPENGGGPDHSNEIKRYKKYFFWSCVFTVPVILLSMIFMYIPGTKQGLDKSVVNRLTVGALLRWILSTPVQFVIGRQFYVGAYRSLRNGSANMDVLIVFGTNAAYFYSLYTVLRSATSATFKSSDFFETSAMLISFILLGKLLEVVAKGKTSEAISELMNLAPVTATLLTIDEQNNVLQEQEISSQLIQRKDIIKVVPGSKIPTDGVVKWGQSFVNESMITGEARPVPKKIGDKVIGGTMNENGVLHVSATHVGAETALSQIVRLVEAAQMAKAPVQKFADLISKYFVPSVVVVSVLTWLGWYVGGKAGSYPKSWIPSSMDEFELALQFGISVLVVACPCALGLATPTAVMVATGKGASQGVLIKGGQALEGAHKVKTIVFDKTGTLTIGKPIVVNTKLYKNMALQVFYETIAAAEVNSEHPLAKAVMEYKTKLCSSHGQREDPLAEAKEFLNIPGQGVRSIVDGKEVLVGNQKLMVEYSIEIPEEVAEDLHETQMLARTGVLVAINREIVGEVAISDPVKPEAAAVIECLKSMGIRSMMVTGDNWDTAMTIARELGIEKTSVYAESLPKDKANIIKEIQTTGITVAMVGDGINDSPALVAADVGMAIGAGTDIAIEAADIVLMKSNLEDVITAIDLSRKTFHRIRLNYVWALGYNVLGIPIAAGVLFPSTQFRLPPWVAGAAMAASSVSVVCSSLLLKNYKRPNVVNNLQAQWKL</sequence>
<feature type="transmembrane region" description="Helical" evidence="12">
    <location>
        <begin position="345"/>
        <end position="363"/>
    </location>
</feature>
<evidence type="ECO:0000256" key="11">
    <source>
        <dbReference type="ARBA" id="ARBA00023136"/>
    </source>
</evidence>
<evidence type="ECO:0000256" key="8">
    <source>
        <dbReference type="ARBA" id="ARBA00022989"/>
    </source>
</evidence>
<evidence type="ECO:0000256" key="3">
    <source>
        <dbReference type="ARBA" id="ARBA00022448"/>
    </source>
</evidence>
<evidence type="ECO:0000259" key="13">
    <source>
        <dbReference type="PROSITE" id="PS50846"/>
    </source>
</evidence>
<dbReference type="CDD" id="cd02094">
    <property type="entry name" value="P-type_ATPase_Cu-like"/>
    <property type="match status" value="1"/>
</dbReference>
<keyword evidence="7" id="KW-1278">Translocase</keyword>
<evidence type="ECO:0000313" key="15">
    <source>
        <dbReference type="Proteomes" id="UP001497444"/>
    </source>
</evidence>
<dbReference type="NCBIfam" id="TIGR00003">
    <property type="entry name" value="copper ion binding protein"/>
    <property type="match status" value="1"/>
</dbReference>
<feature type="domain" description="HMA" evidence="13">
    <location>
        <begin position="137"/>
        <end position="203"/>
    </location>
</feature>
<feature type="transmembrane region" description="Helical" evidence="12">
    <location>
        <begin position="414"/>
        <end position="431"/>
    </location>
</feature>
<dbReference type="PANTHER" id="PTHR46594:SF4">
    <property type="entry name" value="P-TYPE CATION-TRANSPORTING ATPASE"/>
    <property type="match status" value="1"/>
</dbReference>
<feature type="transmembrane region" description="Helical" evidence="12">
    <location>
        <begin position="959"/>
        <end position="982"/>
    </location>
</feature>
<dbReference type="NCBIfam" id="TIGR01525">
    <property type="entry name" value="ATPase-IB_hvy"/>
    <property type="match status" value="1"/>
</dbReference>
<dbReference type="InterPro" id="IPR008250">
    <property type="entry name" value="ATPase_P-typ_transduc_dom_A_sf"/>
</dbReference>
<dbReference type="InterPro" id="IPR059000">
    <property type="entry name" value="ATPase_P-type_domA"/>
</dbReference>
<dbReference type="SUPFAM" id="SSF81653">
    <property type="entry name" value="Calcium ATPase, transduction domain A"/>
    <property type="match status" value="1"/>
</dbReference>
<dbReference type="Pfam" id="PF00122">
    <property type="entry name" value="E1-E2_ATPase"/>
    <property type="match status" value="1"/>
</dbReference>
<feature type="transmembrane region" description="Helical" evidence="12">
    <location>
        <begin position="570"/>
        <end position="589"/>
    </location>
</feature>
<dbReference type="InterPro" id="IPR023214">
    <property type="entry name" value="HAD_sf"/>
</dbReference>
<feature type="domain" description="HMA" evidence="13">
    <location>
        <begin position="212"/>
        <end position="278"/>
    </location>
</feature>
<keyword evidence="15" id="KW-1185">Reference proteome</keyword>
<dbReference type="CDD" id="cd00371">
    <property type="entry name" value="HMA"/>
    <property type="match status" value="3"/>
</dbReference>
<dbReference type="PRINTS" id="PR00119">
    <property type="entry name" value="CATATPASE"/>
</dbReference>
<gene>
    <name evidence="14" type="ORF">CSSPJE1EN1_LOCUS7696</name>
</gene>
<dbReference type="SFLD" id="SFLDG00002">
    <property type="entry name" value="C1.7:_P-type_atpase_like"/>
    <property type="match status" value="1"/>
</dbReference>
<dbReference type="PRINTS" id="PR00942">
    <property type="entry name" value="CUATPASEI"/>
</dbReference>
<keyword evidence="11 12" id="KW-0472">Membrane</keyword>
<dbReference type="Gene3D" id="2.70.150.10">
    <property type="entry name" value="Calcium-transporting ATPase, cytoplasmic transduction domain A"/>
    <property type="match status" value="1"/>
</dbReference>
<dbReference type="InterPro" id="IPR018303">
    <property type="entry name" value="ATPase_P-typ_P_site"/>
</dbReference>
<evidence type="ECO:0000256" key="10">
    <source>
        <dbReference type="ARBA" id="ARBA00023065"/>
    </source>
</evidence>
<dbReference type="SUPFAM" id="SSF56784">
    <property type="entry name" value="HAD-like"/>
    <property type="match status" value="1"/>
</dbReference>
<evidence type="ECO:0000256" key="7">
    <source>
        <dbReference type="ARBA" id="ARBA00022967"/>
    </source>
</evidence>
<organism evidence="14 15">
    <name type="scientific">Sphagnum jensenii</name>
    <dbReference type="NCBI Taxonomy" id="128206"/>
    <lineage>
        <taxon>Eukaryota</taxon>
        <taxon>Viridiplantae</taxon>
        <taxon>Streptophyta</taxon>
        <taxon>Embryophyta</taxon>
        <taxon>Bryophyta</taxon>
        <taxon>Sphagnophytina</taxon>
        <taxon>Sphagnopsida</taxon>
        <taxon>Sphagnales</taxon>
        <taxon>Sphagnaceae</taxon>
        <taxon>Sphagnum</taxon>
    </lineage>
</organism>
<dbReference type="InterPro" id="IPR044492">
    <property type="entry name" value="P_typ_ATPase_HD_dom"/>
</dbReference>
<dbReference type="InterPro" id="IPR036412">
    <property type="entry name" value="HAD-like_sf"/>
</dbReference>
<dbReference type="InterPro" id="IPR036163">
    <property type="entry name" value="HMA_dom_sf"/>
</dbReference>
<dbReference type="EMBL" id="OZ020109">
    <property type="protein sequence ID" value="CAK9262218.1"/>
    <property type="molecule type" value="Genomic_DNA"/>
</dbReference>
<dbReference type="SUPFAM" id="SSF81665">
    <property type="entry name" value="Calcium ATPase, transmembrane domain M"/>
    <property type="match status" value="1"/>
</dbReference>
<feature type="transmembrane region" description="Helical" evidence="12">
    <location>
        <begin position="609"/>
        <end position="630"/>
    </location>
</feature>
<keyword evidence="4 12" id="KW-0812">Transmembrane</keyword>
<dbReference type="InterPro" id="IPR017969">
    <property type="entry name" value="Heavy-metal-associated_CS"/>
</dbReference>
<comment type="similarity">
    <text evidence="2 12">Belongs to the cation transport ATPase (P-type) (TC 3.A.3) family. Type IB subfamily.</text>
</comment>
<evidence type="ECO:0000256" key="12">
    <source>
        <dbReference type="RuleBase" id="RU362081"/>
    </source>
</evidence>
<evidence type="ECO:0000313" key="14">
    <source>
        <dbReference type="EMBL" id="CAK9262218.1"/>
    </source>
</evidence>
<evidence type="ECO:0000256" key="5">
    <source>
        <dbReference type="ARBA" id="ARBA00022723"/>
    </source>
</evidence>
<dbReference type="Pfam" id="PF00403">
    <property type="entry name" value="HMA"/>
    <property type="match status" value="3"/>
</dbReference>
<dbReference type="InterPro" id="IPR023298">
    <property type="entry name" value="ATPase_P-typ_TM_dom_sf"/>
</dbReference>
<dbReference type="Gene3D" id="3.40.1110.10">
    <property type="entry name" value="Calcium-transporting ATPase, cytoplasmic domain N"/>
    <property type="match status" value="2"/>
</dbReference>
<keyword evidence="10" id="KW-0406">Ion transport</keyword>
<keyword evidence="3" id="KW-0813">Transport</keyword>
<dbReference type="Gene3D" id="3.40.50.1000">
    <property type="entry name" value="HAD superfamily/HAD-like"/>
    <property type="match status" value="1"/>
</dbReference>
<feature type="transmembrane region" description="Helical" evidence="12">
    <location>
        <begin position="933"/>
        <end position="953"/>
    </location>
</feature>
<dbReference type="PANTHER" id="PTHR46594">
    <property type="entry name" value="P-TYPE CATION-TRANSPORTING ATPASE"/>
    <property type="match status" value="1"/>
</dbReference>
<keyword evidence="9" id="KW-0186">Copper</keyword>
<dbReference type="SFLD" id="SFLDS00003">
    <property type="entry name" value="Haloacid_Dehalogenase"/>
    <property type="match status" value="1"/>
</dbReference>
<feature type="domain" description="HMA" evidence="13">
    <location>
        <begin position="59"/>
        <end position="125"/>
    </location>
</feature>
<evidence type="ECO:0000256" key="6">
    <source>
        <dbReference type="ARBA" id="ARBA00022737"/>
    </source>
</evidence>
<protein>
    <recommendedName>
        <fullName evidence="13">HMA domain-containing protein</fullName>
    </recommendedName>
</protein>
<keyword evidence="12" id="KW-0547">Nucleotide-binding</keyword>
<dbReference type="PROSITE" id="PS00154">
    <property type="entry name" value="ATPASE_E1_E2"/>
    <property type="match status" value="1"/>
</dbReference>
<dbReference type="Pfam" id="PF00702">
    <property type="entry name" value="Hydrolase"/>
    <property type="match status" value="1"/>
</dbReference>